<dbReference type="Proteomes" id="UP000825729">
    <property type="component" value="Unassembled WGS sequence"/>
</dbReference>
<keyword evidence="2" id="KW-1185">Reference proteome</keyword>
<evidence type="ECO:0000313" key="2">
    <source>
        <dbReference type="Proteomes" id="UP000825729"/>
    </source>
</evidence>
<proteinExistence type="predicted"/>
<name>A0AAV7DWW9_ARIFI</name>
<accession>A0AAV7DWW9</accession>
<dbReference type="AlphaFoldDB" id="A0AAV7DWW9"/>
<protein>
    <submittedName>
        <fullName evidence="1">Uncharacterized protein</fullName>
    </submittedName>
</protein>
<evidence type="ECO:0000313" key="1">
    <source>
        <dbReference type="EMBL" id="KAG9439722.1"/>
    </source>
</evidence>
<gene>
    <name evidence="1" type="ORF">H6P81_019887</name>
</gene>
<organism evidence="1 2">
    <name type="scientific">Aristolochia fimbriata</name>
    <name type="common">White veined hardy Dutchman's pipe vine</name>
    <dbReference type="NCBI Taxonomy" id="158543"/>
    <lineage>
        <taxon>Eukaryota</taxon>
        <taxon>Viridiplantae</taxon>
        <taxon>Streptophyta</taxon>
        <taxon>Embryophyta</taxon>
        <taxon>Tracheophyta</taxon>
        <taxon>Spermatophyta</taxon>
        <taxon>Magnoliopsida</taxon>
        <taxon>Magnoliidae</taxon>
        <taxon>Piperales</taxon>
        <taxon>Aristolochiaceae</taxon>
        <taxon>Aristolochia</taxon>
    </lineage>
</organism>
<dbReference type="EMBL" id="JAINDJ010000008">
    <property type="protein sequence ID" value="KAG9439722.1"/>
    <property type="molecule type" value="Genomic_DNA"/>
</dbReference>
<comment type="caution">
    <text evidence="1">The sequence shown here is derived from an EMBL/GenBank/DDBJ whole genome shotgun (WGS) entry which is preliminary data.</text>
</comment>
<sequence>MVHATVIRGAQSRSSSSPVISFPFFEIKKQVQRRRAWQLLLSSPFLPPILVLLTIKVRVLNENQIFSKFQLRKVVSVSVKHRTFLAPTL</sequence>
<reference evidence="1 2" key="1">
    <citation type="submission" date="2021-07" db="EMBL/GenBank/DDBJ databases">
        <title>The Aristolochia fimbriata genome: insights into angiosperm evolution, floral development and chemical biosynthesis.</title>
        <authorList>
            <person name="Jiao Y."/>
        </authorList>
    </citation>
    <scope>NUCLEOTIDE SEQUENCE [LARGE SCALE GENOMIC DNA]</scope>
    <source>
        <strain evidence="1">IBCAS-2021</strain>
        <tissue evidence="1">Leaf</tissue>
    </source>
</reference>